<accession>A0A5B8IBY7</accession>
<feature type="region of interest" description="Disordered" evidence="1">
    <location>
        <begin position="1"/>
        <end position="60"/>
    </location>
</feature>
<keyword evidence="3" id="KW-1185">Reference proteome</keyword>
<sequence>MPPRSRWRLWTSPSRRHSRRFATTPCCSRYRPAAGSRTSRLPAPPSPTPSPTRTPTPTVTPTVRLMTVASTSTRSTPVSNCPCPT</sequence>
<dbReference type="EMBL" id="CP042266">
    <property type="protein sequence ID" value="QDY75242.1"/>
    <property type="molecule type" value="Genomic_DNA"/>
</dbReference>
<organism evidence="2 3">
    <name type="scientific">Streptomyces qinzhouensis</name>
    <dbReference type="NCBI Taxonomy" id="2599401"/>
    <lineage>
        <taxon>Bacteria</taxon>
        <taxon>Bacillati</taxon>
        <taxon>Actinomycetota</taxon>
        <taxon>Actinomycetes</taxon>
        <taxon>Kitasatosporales</taxon>
        <taxon>Streptomycetaceae</taxon>
        <taxon>Streptomyces</taxon>
    </lineage>
</organism>
<dbReference type="Proteomes" id="UP000320580">
    <property type="component" value="Chromosome"/>
</dbReference>
<protein>
    <submittedName>
        <fullName evidence="2">Uncharacterized protein</fullName>
    </submittedName>
</protein>
<feature type="compositionally biased region" description="Pro residues" evidence="1">
    <location>
        <begin position="42"/>
        <end position="54"/>
    </location>
</feature>
<proteinExistence type="predicted"/>
<gene>
    <name evidence="2" type="ORF">FQU76_00625</name>
</gene>
<dbReference type="KEGG" id="sqz:FQU76_00625"/>
<name>A0A5B8IBY7_9ACTN</name>
<dbReference type="AlphaFoldDB" id="A0A5B8IBY7"/>
<evidence type="ECO:0000313" key="3">
    <source>
        <dbReference type="Proteomes" id="UP000320580"/>
    </source>
</evidence>
<evidence type="ECO:0000256" key="1">
    <source>
        <dbReference type="SAM" id="MobiDB-lite"/>
    </source>
</evidence>
<reference evidence="2 3" key="1">
    <citation type="submission" date="2019-07" db="EMBL/GenBank/DDBJ databases">
        <authorList>
            <person name="Zhu P."/>
        </authorList>
    </citation>
    <scope>NUCLEOTIDE SEQUENCE [LARGE SCALE GENOMIC DNA]</scope>
    <source>
        <strain evidence="2 3">SSL-25</strain>
    </source>
</reference>
<evidence type="ECO:0000313" key="2">
    <source>
        <dbReference type="EMBL" id="QDY75242.1"/>
    </source>
</evidence>